<comment type="caution">
    <text evidence="3">The sequence shown here is derived from an EMBL/GenBank/DDBJ whole genome shotgun (WGS) entry which is preliminary data.</text>
</comment>
<dbReference type="Proteomes" id="UP000683925">
    <property type="component" value="Unassembled WGS sequence"/>
</dbReference>
<dbReference type="AlphaFoldDB" id="A0A8S1T512"/>
<gene>
    <name evidence="3" type="ORF">POCTA_138.1.T0200019</name>
</gene>
<evidence type="ECO:0000313" key="4">
    <source>
        <dbReference type="Proteomes" id="UP000683925"/>
    </source>
</evidence>
<reference evidence="3" key="1">
    <citation type="submission" date="2021-01" db="EMBL/GenBank/DDBJ databases">
        <authorList>
            <consortium name="Genoscope - CEA"/>
            <person name="William W."/>
        </authorList>
    </citation>
    <scope>NUCLEOTIDE SEQUENCE</scope>
</reference>
<proteinExistence type="predicted"/>
<dbReference type="OrthoDB" id="302738at2759"/>
<feature type="coiled-coil region" evidence="1">
    <location>
        <begin position="414"/>
        <end position="441"/>
    </location>
</feature>
<evidence type="ECO:0000313" key="3">
    <source>
        <dbReference type="EMBL" id="CAD8147470.1"/>
    </source>
</evidence>
<feature type="coiled-coil region" evidence="1">
    <location>
        <begin position="473"/>
        <end position="522"/>
    </location>
</feature>
<sequence length="567" mass="68150">MKSVIALLNKLNYPKRQIHHLRDIQDGILFAQLEDDFFQTDVKKLLWNQIINRLQKTRRNNNLQIKEFSEDIAFCDNNEELTKFIKYFLETLIQLKKEEFISYMTSCPEYQQLEIANFIQCDLQEINGLSDYSQLEYQSTSVIISLEENLYSKDHLIQQQNKQIEQMKSDYQNIFIEMQNKIMEYKEIIDQLNYQINFFLDKVICNDFEEAWLKFEEFVKDQEKNKEQIEYLNNLVETQQKEVSKKKRKNQKLKSQLSSNQPTERALDYEISDSKDNSEIRTVELLKKEIQVLKEENLKLVGRQSQYEQDISKFRKKLYEYEQESTQYKKKMEKYKLELEEYLNSNQQDKRSYLENQRTQGLLSSNNSQILEIEQKLWVSPKSNCFDFNQSLIKLDHQPSIINQSFKNSDEITIAKLQQQIAEKNTKINNLERQVNQIQHGSHSRGNSWTKVNQYPQDRHLDYFTLQENFRFFAQLSNEKDKEVKEIKKQQNENFLLICKQLIKQNEQIEKMNSLIFQLQNEEQIKEDDKSQSEDVQSVHQYYLQALSDKDELLQLITSIFYENVKI</sequence>
<evidence type="ECO:0000256" key="1">
    <source>
        <dbReference type="SAM" id="Coils"/>
    </source>
</evidence>
<keyword evidence="4" id="KW-1185">Reference proteome</keyword>
<organism evidence="3 4">
    <name type="scientific">Paramecium octaurelia</name>
    <dbReference type="NCBI Taxonomy" id="43137"/>
    <lineage>
        <taxon>Eukaryota</taxon>
        <taxon>Sar</taxon>
        <taxon>Alveolata</taxon>
        <taxon>Ciliophora</taxon>
        <taxon>Intramacronucleata</taxon>
        <taxon>Oligohymenophorea</taxon>
        <taxon>Peniculida</taxon>
        <taxon>Parameciidae</taxon>
        <taxon>Paramecium</taxon>
    </lineage>
</organism>
<keyword evidence="1" id="KW-0175">Coiled coil</keyword>
<dbReference type="EMBL" id="CAJJDP010000020">
    <property type="protein sequence ID" value="CAD8147470.1"/>
    <property type="molecule type" value="Genomic_DNA"/>
</dbReference>
<evidence type="ECO:0000256" key="2">
    <source>
        <dbReference type="SAM" id="MobiDB-lite"/>
    </source>
</evidence>
<accession>A0A8S1T512</accession>
<dbReference type="OMA" id="IMEYKEI"/>
<feature type="region of interest" description="Disordered" evidence="2">
    <location>
        <begin position="246"/>
        <end position="270"/>
    </location>
</feature>
<protein>
    <submittedName>
        <fullName evidence="3">Uncharacterized protein</fullName>
    </submittedName>
</protein>
<name>A0A8S1T512_PAROT</name>
<feature type="coiled-coil region" evidence="1">
    <location>
        <begin position="283"/>
        <end position="352"/>
    </location>
</feature>